<gene>
    <name evidence="1" type="primary">Dpse\GA22418</name>
    <name evidence="1" type="ORF">Dpse_GA22418</name>
</gene>
<sequence length="96" mass="11526">MSWTRDWSRAKPCLPKNNLRTEAGIRSIKLVPKPEQECGPVSMSMILGWEYARIWLRERDENVKLHKKAAKPKTVKNDFEWWLKLRKTNKRFCKIK</sequence>
<reference evidence="1" key="4">
    <citation type="submission" date="2015-11" db="EMBL/GenBank/DDBJ databases">
        <authorList>
            <consortium name="FlyBase"/>
        </authorList>
    </citation>
    <scope>NUCLEOTIDE SEQUENCE</scope>
    <source>
        <strain evidence="1">MV2-25</strain>
    </source>
</reference>
<organism evidence="1">
    <name type="scientific">Drosophila pseudoobscura pseudoobscura</name>
    <name type="common">Fruit fly</name>
    <dbReference type="NCBI Taxonomy" id="46245"/>
    <lineage>
        <taxon>Eukaryota</taxon>
        <taxon>Metazoa</taxon>
        <taxon>Ecdysozoa</taxon>
        <taxon>Arthropoda</taxon>
        <taxon>Hexapoda</taxon>
        <taxon>Insecta</taxon>
        <taxon>Pterygota</taxon>
        <taxon>Neoptera</taxon>
        <taxon>Endopterygota</taxon>
        <taxon>Diptera</taxon>
        <taxon>Brachycera</taxon>
        <taxon>Muscomorpha</taxon>
        <taxon>Ephydroidea</taxon>
        <taxon>Drosophilidae</taxon>
        <taxon>Drosophila</taxon>
        <taxon>Sophophora</taxon>
    </lineage>
</organism>
<proteinExistence type="predicted"/>
<reference evidence="1" key="1">
    <citation type="journal article" date="2005" name="Genome Res.">
        <title>Comparative genome sequencing of Drosophila pseudoobscura: chromosomal, gene, and cis-element evolution.</title>
        <authorList>
            <person name="Richards S."/>
            <person name="Liu Y."/>
            <person name="Bettencourt B.R."/>
            <person name="Hradecky P."/>
            <person name="Letovsky S."/>
            <person name="Nielsen R."/>
            <person name="Thornton K."/>
            <person name="Hubisz M.J."/>
            <person name="Chen R."/>
            <person name="Meisel R.P."/>
            <person name="Couronne O."/>
            <person name="Hua S."/>
            <person name="Smith M.A."/>
            <person name="Zhang P."/>
            <person name="Liu J."/>
            <person name="Bussemaker H.J."/>
            <person name="van Batenburg M.F."/>
            <person name="Howells S.L."/>
            <person name="Scherer S.E."/>
            <person name="Sodergren E."/>
            <person name="Matthews B.B."/>
            <person name="Crosby M.A."/>
            <person name="Schroeder A.J."/>
            <person name="Ortiz-Barrientos D."/>
            <person name="Rives C.M."/>
            <person name="Metzker M.L."/>
            <person name="Muzny D.M."/>
            <person name="Scott G."/>
            <person name="Steffen D."/>
            <person name="Wheeler D.A."/>
            <person name="Worley K.C."/>
            <person name="Havlak P."/>
            <person name="Durbin K.J."/>
            <person name="Egan A."/>
            <person name="Gill R."/>
            <person name="Hume J."/>
            <person name="Morgan M.B."/>
            <person name="Miner G."/>
            <person name="Hamilton C."/>
            <person name="Huang Y."/>
            <person name="Waldron L."/>
            <person name="Verduzco D."/>
            <person name="Clerc-Blankenburg K.P."/>
            <person name="Dubchak I."/>
            <person name="Noor M.A."/>
            <person name="Anderson W."/>
            <person name="White K.P."/>
            <person name="Clark A.G."/>
            <person name="Schaeffer S.W."/>
            <person name="Gelbart W."/>
            <person name="Weinstock G.M."/>
            <person name="Gibbs R.A."/>
        </authorList>
    </citation>
    <scope>NUCLEOTIDE SEQUENCE [LARGE SCALE GENOMIC DNA]</scope>
    <source>
        <strain evidence="1">MV2-25</strain>
    </source>
</reference>
<reference evidence="1" key="2">
    <citation type="journal article" date="2007" name="Nature">
        <title>Evolution of genes and genomes on the Drosophila phylogeny.</title>
        <authorList>
            <consortium name="Drosophila 12 Genomes Consortium"/>
            <person name="Clark A.G."/>
            <person name="Eisen M.B."/>
            <person name="Smith D.R."/>
            <person name="Bergman C.M."/>
            <person name="Oliver B."/>
            <person name="Markow T.A."/>
            <person name="Kaufman T.C."/>
            <person name="Kellis M."/>
            <person name="Gelbart W."/>
            <person name="Iyer V.N."/>
            <person name="Pollard D.A."/>
            <person name="Sackton T.B."/>
            <person name="Larracuente A.M."/>
            <person name="Singh N.D."/>
            <person name="Abad J.P."/>
            <person name="Abt D.N."/>
            <person name="Adryan B."/>
            <person name="Aguade M."/>
            <person name="Akashi H."/>
            <person name="Anderson W.W."/>
            <person name="Aquadro C.F."/>
            <person name="Ardell D.H."/>
            <person name="Arguello R."/>
            <person name="Artieri C.G."/>
            <person name="Barbash D.A."/>
            <person name="Barker D."/>
            <person name="Barsanti P."/>
            <person name="Batterham P."/>
            <person name="Batzoglou S."/>
            <person name="Begun D."/>
            <person name="Bhutkar A."/>
            <person name="Blanco E."/>
            <person name="Bosak S.A."/>
            <person name="Bradley R.K."/>
            <person name="Brand A.D."/>
            <person name="Brent M.R."/>
            <person name="Brooks A.N."/>
            <person name="Brown R.H."/>
            <person name="Butlin R.K."/>
            <person name="Caggese C."/>
            <person name="Calvi B.R."/>
            <person name="Bernardo de Carvalho A."/>
            <person name="Caspi A."/>
            <person name="Castrezana S."/>
            <person name="Celniker S.E."/>
            <person name="Chang J.L."/>
            <person name="Chapple C."/>
            <person name="Chatterji S."/>
            <person name="Chinwalla A."/>
            <person name="Civetta A."/>
            <person name="Clifton S.W."/>
            <person name="Comeron J.M."/>
            <person name="Costello J.C."/>
            <person name="Coyne J.A."/>
            <person name="Daub J."/>
            <person name="David R.G."/>
            <person name="Delcher A.L."/>
            <person name="Delehaunty K."/>
            <person name="Do C.B."/>
            <person name="Ebling H."/>
            <person name="Edwards K."/>
            <person name="Eickbush T."/>
            <person name="Evans J.D."/>
            <person name="Filipski A."/>
            <person name="Findeiss S."/>
            <person name="Freyhult E."/>
            <person name="Fulton L."/>
            <person name="Fulton R."/>
            <person name="Garcia A.C."/>
            <person name="Gardiner A."/>
            <person name="Garfield D.A."/>
            <person name="Garvin B.E."/>
            <person name="Gibson G."/>
            <person name="Gilbert D."/>
            <person name="Gnerre S."/>
            <person name="Godfrey J."/>
            <person name="Good R."/>
            <person name="Gotea V."/>
            <person name="Gravely B."/>
            <person name="Greenberg A.J."/>
            <person name="Griffiths-Jones S."/>
            <person name="Gross S."/>
            <person name="Guigo R."/>
            <person name="Gustafson E.A."/>
            <person name="Haerty W."/>
            <person name="Hahn M.W."/>
            <person name="Halligan D.L."/>
            <person name="Halpern A.L."/>
            <person name="Halter G.M."/>
            <person name="Han M.V."/>
            <person name="Heger A."/>
            <person name="Hillier L."/>
            <person name="Hinrichs A.S."/>
            <person name="Holmes I."/>
            <person name="Hoskins R.A."/>
            <person name="Hubisz M.J."/>
            <person name="Hultmark D."/>
            <person name="Huntley M.A."/>
            <person name="Jaffe D.B."/>
            <person name="Jagadeeshan S."/>
            <person name="Jeck W.R."/>
            <person name="Johnson J."/>
            <person name="Jones C.D."/>
            <person name="Jordan W.C."/>
            <person name="Karpen G.H."/>
            <person name="Kataoka E."/>
            <person name="Keightley P.D."/>
            <person name="Kheradpour P."/>
            <person name="Kirkness E.F."/>
            <person name="Koerich L.B."/>
            <person name="Kristiansen K."/>
            <person name="Kudrna D."/>
            <person name="Kulathinal R.J."/>
            <person name="Kumar S."/>
            <person name="Kwok R."/>
            <person name="Lander E."/>
            <person name="Langley C.H."/>
            <person name="Lapoint R."/>
            <person name="Lazzaro B.P."/>
            <person name="Lee S.J."/>
            <person name="Levesque L."/>
            <person name="Li R."/>
            <person name="Lin C.F."/>
            <person name="Lin M.F."/>
            <person name="Lindblad-Toh K."/>
            <person name="Llopart A."/>
            <person name="Long M."/>
            <person name="Low L."/>
            <person name="Lozovsky E."/>
            <person name="Lu J."/>
            <person name="Luo M."/>
            <person name="Machado C.A."/>
            <person name="Makalowski W."/>
            <person name="Marzo M."/>
            <person name="Matsuda M."/>
            <person name="Matzkin L."/>
            <person name="McAllister B."/>
            <person name="McBride C.S."/>
            <person name="McKernan B."/>
            <person name="McKernan K."/>
            <person name="Mendez-Lago M."/>
            <person name="Minx P."/>
            <person name="Mollenhauer M.U."/>
            <person name="Montooth K."/>
            <person name="Mount S.M."/>
            <person name="Mu X."/>
            <person name="Myers E."/>
            <person name="Negre B."/>
            <person name="Newfeld S."/>
            <person name="Nielsen R."/>
            <person name="Noor M.A."/>
            <person name="O'Grady P."/>
            <person name="Pachter L."/>
            <person name="Papaceit M."/>
            <person name="Parisi M.J."/>
            <person name="Parisi M."/>
            <person name="Parts L."/>
            <person name="Pedersen J.S."/>
            <person name="Pesole G."/>
            <person name="Phillippy A.M."/>
            <person name="Ponting C.P."/>
            <person name="Pop M."/>
            <person name="Porcelli D."/>
            <person name="Powell J.R."/>
            <person name="Prohaska S."/>
            <person name="Pruitt K."/>
            <person name="Puig M."/>
            <person name="Quesneville H."/>
            <person name="Ram K.R."/>
            <person name="Rand D."/>
            <person name="Rasmussen M.D."/>
            <person name="Reed L.K."/>
            <person name="Reenan R."/>
            <person name="Reily A."/>
            <person name="Remington K.A."/>
            <person name="Rieger T.T."/>
            <person name="Ritchie M.G."/>
            <person name="Robin C."/>
            <person name="Rogers Y.H."/>
            <person name="Rohde C."/>
            <person name="Rozas J."/>
            <person name="Rubenfield M.J."/>
            <person name="Ruiz A."/>
            <person name="Russo S."/>
            <person name="Salzberg S.L."/>
            <person name="Sanchez-Gracia A."/>
            <person name="Saranga D.J."/>
            <person name="Sato H."/>
            <person name="Schaeffer S.W."/>
            <person name="Schatz M.C."/>
            <person name="Schlenke T."/>
            <person name="Schwartz R."/>
            <person name="Segarra C."/>
            <person name="Singh R.S."/>
            <person name="Sirot L."/>
            <person name="Sirota M."/>
            <person name="Sisneros N.B."/>
            <person name="Smith C.D."/>
            <person name="Smith T.F."/>
            <person name="Spieth J."/>
            <person name="Stage D.E."/>
            <person name="Stark A."/>
            <person name="Stephan W."/>
            <person name="Strausberg R.L."/>
            <person name="Strempel S."/>
            <person name="Sturgill D."/>
            <person name="Sutton G."/>
            <person name="Sutton G.G."/>
            <person name="Tao W."/>
            <person name="Teichmann S."/>
            <person name="Tobari Y.N."/>
            <person name="Tomimura Y."/>
            <person name="Tsolas J.M."/>
            <person name="Valente V.L."/>
            <person name="Venter E."/>
            <person name="Venter J.C."/>
            <person name="Vicario S."/>
            <person name="Vieira F.G."/>
            <person name="Vilella A.J."/>
            <person name="Villasante A."/>
            <person name="Walenz B."/>
            <person name="Wang J."/>
            <person name="Wasserman M."/>
            <person name="Watts T."/>
            <person name="Wilson D."/>
            <person name="Wilson R.K."/>
            <person name="Wing R.A."/>
            <person name="Wolfner M.F."/>
            <person name="Wong A."/>
            <person name="Wong G.K."/>
            <person name="Wu C.I."/>
            <person name="Wu G."/>
            <person name="Yamamoto D."/>
            <person name="Yang H.P."/>
            <person name="Yang S.P."/>
            <person name="Yorke J.A."/>
            <person name="Yoshida K."/>
            <person name="Zdobnov E."/>
            <person name="Zhang P."/>
            <person name="Zhang Y."/>
            <person name="Zimin A.V."/>
            <person name="Baldwin J."/>
            <person name="Abdouelleil A."/>
            <person name="Abdulkadir J."/>
            <person name="Abebe A."/>
            <person name="Abera B."/>
            <person name="Abreu J."/>
            <person name="Acer S.C."/>
            <person name="Aftuck L."/>
            <person name="Alexander A."/>
            <person name="An P."/>
            <person name="Anderson E."/>
            <person name="Anderson S."/>
            <person name="Arachi H."/>
            <person name="Azer M."/>
            <person name="Bachantsang P."/>
            <person name="Barry A."/>
            <person name="Bayul T."/>
            <person name="Berlin A."/>
            <person name="Bessette D."/>
            <person name="Bloom T."/>
            <person name="Blye J."/>
            <person name="Boguslavskiy L."/>
            <person name="Bonnet C."/>
            <person name="Boukhgalter B."/>
            <person name="Bourzgui I."/>
            <person name="Brown A."/>
            <person name="Cahill P."/>
            <person name="Channer S."/>
            <person name="Cheshatsang Y."/>
            <person name="Chuda L."/>
            <person name="Citroen M."/>
            <person name="Collymore A."/>
            <person name="Cooke P."/>
            <person name="Costello M."/>
            <person name="D'Aco K."/>
            <person name="Daza R."/>
            <person name="De Haan G."/>
            <person name="DeGray S."/>
            <person name="DeMaso C."/>
            <person name="Dhargay N."/>
            <person name="Dooley K."/>
            <person name="Dooley E."/>
            <person name="Doricent M."/>
            <person name="Dorje P."/>
            <person name="Dorjee K."/>
            <person name="Dupes A."/>
            <person name="Elong R."/>
            <person name="Falk J."/>
            <person name="Farina A."/>
            <person name="Faro S."/>
            <person name="Ferguson D."/>
            <person name="Fisher S."/>
            <person name="Foley C.D."/>
            <person name="Franke A."/>
            <person name="Friedrich D."/>
            <person name="Gadbois L."/>
            <person name="Gearin G."/>
            <person name="Gearin C.R."/>
            <person name="Giannoukos G."/>
            <person name="Goode T."/>
            <person name="Graham J."/>
            <person name="Grandbois E."/>
            <person name="Grewal S."/>
            <person name="Gyaltsen K."/>
            <person name="Hafez N."/>
            <person name="Hagos B."/>
            <person name="Hall J."/>
            <person name="Henson C."/>
            <person name="Hollinger A."/>
            <person name="Honan T."/>
            <person name="Huard M.D."/>
            <person name="Hughes L."/>
            <person name="Hurhula B."/>
            <person name="Husby M.E."/>
            <person name="Kamat A."/>
            <person name="Kanga B."/>
            <person name="Kashin S."/>
            <person name="Khazanovich D."/>
            <person name="Kisner P."/>
            <person name="Lance K."/>
            <person name="Lara M."/>
            <person name="Lee W."/>
            <person name="Lennon N."/>
            <person name="Letendre F."/>
            <person name="LeVine R."/>
            <person name="Lipovsky A."/>
            <person name="Liu X."/>
            <person name="Liu J."/>
            <person name="Liu S."/>
            <person name="Lokyitsang T."/>
            <person name="Lokyitsang Y."/>
            <person name="Lubonja R."/>
            <person name="Lui A."/>
            <person name="MacDonald P."/>
            <person name="Magnisalis V."/>
            <person name="Maru K."/>
            <person name="Matthews C."/>
            <person name="McCusker W."/>
            <person name="McDonough S."/>
            <person name="Mehta T."/>
            <person name="Meldrim J."/>
            <person name="Meneus L."/>
            <person name="Mihai O."/>
            <person name="Mihalev A."/>
            <person name="Mihova T."/>
            <person name="Mittelman R."/>
            <person name="Mlenga V."/>
            <person name="Montmayeur A."/>
            <person name="Mulrain L."/>
            <person name="Navidi A."/>
            <person name="Naylor J."/>
            <person name="Negash T."/>
            <person name="Nguyen T."/>
            <person name="Nguyen N."/>
            <person name="Nicol R."/>
            <person name="Norbu C."/>
            <person name="Norbu N."/>
            <person name="Novod N."/>
            <person name="O'Neill B."/>
            <person name="Osman S."/>
            <person name="Markiewicz E."/>
            <person name="Oyono O.L."/>
            <person name="Patti C."/>
            <person name="Phunkhang P."/>
            <person name="Pierre F."/>
            <person name="Priest M."/>
            <person name="Raghuraman S."/>
            <person name="Rege F."/>
            <person name="Reyes R."/>
            <person name="Rise C."/>
            <person name="Rogov P."/>
            <person name="Ross K."/>
            <person name="Ryan E."/>
            <person name="Settipalli S."/>
            <person name="Shea T."/>
            <person name="Sherpa N."/>
            <person name="Shi L."/>
            <person name="Shih D."/>
            <person name="Sparrow T."/>
            <person name="Spaulding J."/>
            <person name="Stalker J."/>
            <person name="Stange-Thomann N."/>
            <person name="Stavropoulos S."/>
            <person name="Stone C."/>
            <person name="Strader C."/>
            <person name="Tesfaye S."/>
            <person name="Thomson T."/>
            <person name="Thoulutsang Y."/>
            <person name="Thoulutsang D."/>
            <person name="Topham K."/>
            <person name="Topping I."/>
            <person name="Tsamla T."/>
            <person name="Vassiliev H."/>
            <person name="Vo A."/>
            <person name="Wangchuk T."/>
            <person name="Wangdi T."/>
            <person name="Weiand M."/>
            <person name="Wilkinson J."/>
            <person name="Wilson A."/>
            <person name="Yadav S."/>
            <person name="Young G."/>
            <person name="Yu Q."/>
            <person name="Zembek L."/>
            <person name="Zhong D."/>
            <person name="Zimmer A."/>
            <person name="Zwirko Z."/>
            <person name="Jaffe D.B."/>
            <person name="Alvarez P."/>
            <person name="Brockman W."/>
            <person name="Butler J."/>
            <person name="Chin C."/>
            <person name="Gnerre S."/>
            <person name="Grabherr M."/>
            <person name="Kleber M."/>
            <person name="Mauceli E."/>
            <person name="MacCallum I."/>
        </authorList>
    </citation>
    <scope>NUCLEOTIDE SEQUENCE [LARGE SCALE GENOMIC DNA]</scope>
    <source>
        <strain evidence="1">MV2-25</strain>
    </source>
</reference>
<dbReference type="OMA" id="ICKPKDN"/>
<protein>
    <submittedName>
        <fullName evidence="1">Uncharacterized protein</fullName>
    </submittedName>
</protein>
<name>B5DUN0_DROPS</name>
<accession>B5DUN0</accession>
<dbReference type="HOGENOM" id="CLU_183233_0_0_1"/>
<evidence type="ECO:0000313" key="1">
    <source>
        <dbReference type="EMBL" id="EDY71597.1"/>
    </source>
</evidence>
<reference evidence="1" key="3">
    <citation type="journal article" date="2012" name="PLoS ONE">
        <title>Mind the gap: upgrading genomes with Pacific Biosciences RS long-read sequencing technology.</title>
        <authorList>
            <person name="English A.C."/>
            <person name="Richards S."/>
            <person name="Han Y."/>
            <person name="Wang M."/>
            <person name="Vee V."/>
            <person name="Qu J."/>
            <person name="Qin X."/>
            <person name="Muzny D.M."/>
            <person name="Reid J.G."/>
            <person name="Worley K.C."/>
            <person name="Gibbs R.A."/>
        </authorList>
    </citation>
    <scope>NUCLEOTIDE SEQUENCE</scope>
    <source>
        <strain evidence="1">MV2-25</strain>
    </source>
</reference>
<dbReference type="AlphaFoldDB" id="B5DUN0"/>
<dbReference type="EMBL" id="CH674079">
    <property type="protein sequence ID" value="EDY71597.1"/>
    <property type="molecule type" value="Genomic_DNA"/>
</dbReference>